<gene>
    <name evidence="1" type="ORF">FCALED_LOCUS11933</name>
</gene>
<dbReference type="Proteomes" id="UP000789570">
    <property type="component" value="Unassembled WGS sequence"/>
</dbReference>
<evidence type="ECO:0000313" key="2">
    <source>
        <dbReference type="Proteomes" id="UP000789570"/>
    </source>
</evidence>
<proteinExistence type="predicted"/>
<reference evidence="1" key="1">
    <citation type="submission" date="2021-06" db="EMBL/GenBank/DDBJ databases">
        <authorList>
            <person name="Kallberg Y."/>
            <person name="Tangrot J."/>
            <person name="Rosling A."/>
        </authorList>
    </citation>
    <scope>NUCLEOTIDE SEQUENCE</scope>
    <source>
        <strain evidence="1">UK204</strain>
    </source>
</reference>
<accession>A0A9N9E893</accession>
<dbReference type="EMBL" id="CAJVPQ010005380">
    <property type="protein sequence ID" value="CAG8669163.1"/>
    <property type="molecule type" value="Genomic_DNA"/>
</dbReference>
<evidence type="ECO:0000313" key="1">
    <source>
        <dbReference type="EMBL" id="CAG8669163.1"/>
    </source>
</evidence>
<comment type="caution">
    <text evidence="1">The sequence shown here is derived from an EMBL/GenBank/DDBJ whole genome shotgun (WGS) entry which is preliminary data.</text>
</comment>
<keyword evidence="2" id="KW-1185">Reference proteome</keyword>
<protein>
    <submittedName>
        <fullName evidence="1">16335_t:CDS:1</fullName>
    </submittedName>
</protein>
<name>A0A9N9E893_9GLOM</name>
<dbReference type="AlphaFoldDB" id="A0A9N9E893"/>
<dbReference type="OrthoDB" id="2378787at2759"/>
<sequence>MRIDKKFVTGDRNEYCSVPIDFLEKLNRQNKLQHEDSLLSTFFDKGIIAITKEIQKITLHPTAKLFKEHLESYVEKHSRGYIKDIEKHHWDSHFYSEYMIIDIWLALFKVFSEVLKIKANAVDNSDLLTINTIIMKAMSREDREVCIKSSIVVFALAVCSIVLNPQKDIADIHDDLKNNEGLKDYNDTVKGET</sequence>
<organism evidence="1 2">
    <name type="scientific">Funneliformis caledonium</name>
    <dbReference type="NCBI Taxonomy" id="1117310"/>
    <lineage>
        <taxon>Eukaryota</taxon>
        <taxon>Fungi</taxon>
        <taxon>Fungi incertae sedis</taxon>
        <taxon>Mucoromycota</taxon>
        <taxon>Glomeromycotina</taxon>
        <taxon>Glomeromycetes</taxon>
        <taxon>Glomerales</taxon>
        <taxon>Glomeraceae</taxon>
        <taxon>Funneliformis</taxon>
    </lineage>
</organism>